<dbReference type="HOGENOM" id="CLU_179421_0_0_1"/>
<protein>
    <recommendedName>
        <fullName evidence="1">SAM domain-containing protein</fullName>
    </recommendedName>
</protein>
<dbReference type="PANTHER" id="PTHR12247">
    <property type="entry name" value="POLYCOMB GROUP PROTEIN"/>
    <property type="match status" value="1"/>
</dbReference>
<evidence type="ECO:0000313" key="2">
    <source>
        <dbReference type="EMBL" id="EFX84513.1"/>
    </source>
</evidence>
<dbReference type="SMART" id="SM00454">
    <property type="entry name" value="SAM"/>
    <property type="match status" value="1"/>
</dbReference>
<dbReference type="OrthoDB" id="10004495at2759"/>
<evidence type="ECO:0000313" key="3">
    <source>
        <dbReference type="Proteomes" id="UP000000305"/>
    </source>
</evidence>
<proteinExistence type="predicted"/>
<sequence length="70" mass="7980">IPDASLWTSEDVQSYFSRLGFEEQAALLRHNEIDGPSLLLMKRNDVVGNMGLKLGPAVKIYNHIRRLQTR</sequence>
<reference evidence="2 3" key="1">
    <citation type="journal article" date="2011" name="Science">
        <title>The ecoresponsive genome of Daphnia pulex.</title>
        <authorList>
            <person name="Colbourne J.K."/>
            <person name="Pfrender M.E."/>
            <person name="Gilbert D."/>
            <person name="Thomas W.K."/>
            <person name="Tucker A."/>
            <person name="Oakley T.H."/>
            <person name="Tokishita S."/>
            <person name="Aerts A."/>
            <person name="Arnold G.J."/>
            <person name="Basu M.K."/>
            <person name="Bauer D.J."/>
            <person name="Caceres C.E."/>
            <person name="Carmel L."/>
            <person name="Casola C."/>
            <person name="Choi J.H."/>
            <person name="Detter J.C."/>
            <person name="Dong Q."/>
            <person name="Dusheyko S."/>
            <person name="Eads B.D."/>
            <person name="Frohlich T."/>
            <person name="Geiler-Samerotte K.A."/>
            <person name="Gerlach D."/>
            <person name="Hatcher P."/>
            <person name="Jogdeo S."/>
            <person name="Krijgsveld J."/>
            <person name="Kriventseva E.V."/>
            <person name="Kultz D."/>
            <person name="Laforsch C."/>
            <person name="Lindquist E."/>
            <person name="Lopez J."/>
            <person name="Manak J.R."/>
            <person name="Muller J."/>
            <person name="Pangilinan J."/>
            <person name="Patwardhan R.P."/>
            <person name="Pitluck S."/>
            <person name="Pritham E.J."/>
            <person name="Rechtsteiner A."/>
            <person name="Rho M."/>
            <person name="Rogozin I.B."/>
            <person name="Sakarya O."/>
            <person name="Salamov A."/>
            <person name="Schaack S."/>
            <person name="Shapiro H."/>
            <person name="Shiga Y."/>
            <person name="Skalitzky C."/>
            <person name="Smith Z."/>
            <person name="Souvorov A."/>
            <person name="Sung W."/>
            <person name="Tang Z."/>
            <person name="Tsuchiya D."/>
            <person name="Tu H."/>
            <person name="Vos H."/>
            <person name="Wang M."/>
            <person name="Wolf Y.I."/>
            <person name="Yamagata H."/>
            <person name="Yamada T."/>
            <person name="Ye Y."/>
            <person name="Shaw J.R."/>
            <person name="Andrews J."/>
            <person name="Crease T.J."/>
            <person name="Tang H."/>
            <person name="Lucas S.M."/>
            <person name="Robertson H.M."/>
            <person name="Bork P."/>
            <person name="Koonin E.V."/>
            <person name="Zdobnov E.M."/>
            <person name="Grigoriev I.V."/>
            <person name="Lynch M."/>
            <person name="Boore J.L."/>
        </authorList>
    </citation>
    <scope>NUCLEOTIDE SEQUENCE [LARGE SCALE GENOMIC DNA]</scope>
</reference>
<dbReference type="STRING" id="6669.E9G7P6"/>
<dbReference type="Pfam" id="PF00536">
    <property type="entry name" value="SAM_1"/>
    <property type="match status" value="1"/>
</dbReference>
<dbReference type="InterPro" id="IPR001660">
    <property type="entry name" value="SAM"/>
</dbReference>
<dbReference type="PROSITE" id="PS50105">
    <property type="entry name" value="SAM_DOMAIN"/>
    <property type="match status" value="1"/>
</dbReference>
<feature type="domain" description="SAM" evidence="1">
    <location>
        <begin position="7"/>
        <end position="52"/>
    </location>
</feature>
<dbReference type="InterPro" id="IPR013761">
    <property type="entry name" value="SAM/pointed_sf"/>
</dbReference>
<name>E9G7P6_DAPPU</name>
<gene>
    <name evidence="2" type="ORF">DAPPUDRAFT_28988</name>
</gene>
<dbReference type="PhylomeDB" id="E9G7P6"/>
<dbReference type="SUPFAM" id="SSF47769">
    <property type="entry name" value="SAM/Pointed domain"/>
    <property type="match status" value="1"/>
</dbReference>
<dbReference type="InParanoid" id="E9G7P6"/>
<feature type="non-terminal residue" evidence="2">
    <location>
        <position position="1"/>
    </location>
</feature>
<dbReference type="EMBL" id="GL732534">
    <property type="protein sequence ID" value="EFX84513.1"/>
    <property type="molecule type" value="Genomic_DNA"/>
</dbReference>
<dbReference type="AlphaFoldDB" id="E9G7P6"/>
<dbReference type="Proteomes" id="UP000000305">
    <property type="component" value="Unassembled WGS sequence"/>
</dbReference>
<dbReference type="InterPro" id="IPR050548">
    <property type="entry name" value="PcG_chromatin_remod_factors"/>
</dbReference>
<dbReference type="eggNOG" id="KOG2747">
    <property type="taxonomic scope" value="Eukaryota"/>
</dbReference>
<keyword evidence="3" id="KW-1185">Reference proteome</keyword>
<feature type="non-terminal residue" evidence="2">
    <location>
        <position position="70"/>
    </location>
</feature>
<organism evidence="2 3">
    <name type="scientific">Daphnia pulex</name>
    <name type="common">Water flea</name>
    <dbReference type="NCBI Taxonomy" id="6669"/>
    <lineage>
        <taxon>Eukaryota</taxon>
        <taxon>Metazoa</taxon>
        <taxon>Ecdysozoa</taxon>
        <taxon>Arthropoda</taxon>
        <taxon>Crustacea</taxon>
        <taxon>Branchiopoda</taxon>
        <taxon>Diplostraca</taxon>
        <taxon>Cladocera</taxon>
        <taxon>Anomopoda</taxon>
        <taxon>Daphniidae</taxon>
        <taxon>Daphnia</taxon>
    </lineage>
</organism>
<accession>E9G7P6</accession>
<dbReference type="KEGG" id="dpx:DAPPUDRAFT_28988"/>
<dbReference type="Gene3D" id="1.10.150.50">
    <property type="entry name" value="Transcription Factor, Ets-1"/>
    <property type="match status" value="1"/>
</dbReference>
<dbReference type="OMA" id="CSSMENG"/>
<dbReference type="PANTHER" id="PTHR12247:SF139">
    <property type="entry name" value="ATHERIN-RELATED"/>
    <property type="match status" value="1"/>
</dbReference>
<evidence type="ECO:0000259" key="1">
    <source>
        <dbReference type="PROSITE" id="PS50105"/>
    </source>
</evidence>